<dbReference type="NCBIfam" id="TIGR01126">
    <property type="entry name" value="pdi_dom"/>
    <property type="match status" value="1"/>
</dbReference>
<organism evidence="12 13">
    <name type="scientific">Owenia fusiformis</name>
    <name type="common">Polychaete worm</name>
    <dbReference type="NCBI Taxonomy" id="6347"/>
    <lineage>
        <taxon>Eukaryota</taxon>
        <taxon>Metazoa</taxon>
        <taxon>Spiralia</taxon>
        <taxon>Lophotrochozoa</taxon>
        <taxon>Annelida</taxon>
        <taxon>Polychaeta</taxon>
        <taxon>Sedentaria</taxon>
        <taxon>Canalipalpata</taxon>
        <taxon>Sabellida</taxon>
        <taxon>Oweniida</taxon>
        <taxon>Oweniidae</taxon>
        <taxon>Owenia</taxon>
    </lineage>
</organism>
<evidence type="ECO:0000256" key="7">
    <source>
        <dbReference type="ARBA" id="ARBA00023157"/>
    </source>
</evidence>
<evidence type="ECO:0000256" key="4">
    <source>
        <dbReference type="ARBA" id="ARBA00022729"/>
    </source>
</evidence>
<dbReference type="SUPFAM" id="SSF52833">
    <property type="entry name" value="Thioredoxin-like"/>
    <property type="match status" value="3"/>
</dbReference>
<protein>
    <recommendedName>
        <fullName evidence="3">protein disulfide-isomerase</fullName>
        <ecNumber evidence="3">5.3.4.1</ecNumber>
    </recommendedName>
</protein>
<evidence type="ECO:0000256" key="1">
    <source>
        <dbReference type="ARBA" id="ARBA00001182"/>
    </source>
</evidence>
<dbReference type="EMBL" id="CAIIXF020000007">
    <property type="protein sequence ID" value="CAH1788516.1"/>
    <property type="molecule type" value="Genomic_DNA"/>
</dbReference>
<dbReference type="EC" id="5.3.4.1" evidence="3"/>
<evidence type="ECO:0000259" key="11">
    <source>
        <dbReference type="PROSITE" id="PS51352"/>
    </source>
</evidence>
<proteinExistence type="inferred from homology"/>
<dbReference type="AlphaFoldDB" id="A0A8J1UHS4"/>
<dbReference type="PRINTS" id="PR00421">
    <property type="entry name" value="THIOREDOXIN"/>
</dbReference>
<dbReference type="InterPro" id="IPR013766">
    <property type="entry name" value="Thioredoxin_domain"/>
</dbReference>
<dbReference type="InterPro" id="IPR005788">
    <property type="entry name" value="PDI_thioredoxin-like_dom"/>
</dbReference>
<evidence type="ECO:0000256" key="5">
    <source>
        <dbReference type="ARBA" id="ARBA00022737"/>
    </source>
</evidence>
<dbReference type="InterPro" id="IPR017937">
    <property type="entry name" value="Thioredoxin_CS"/>
</dbReference>
<evidence type="ECO:0000256" key="6">
    <source>
        <dbReference type="ARBA" id="ARBA00022824"/>
    </source>
</evidence>
<evidence type="ECO:0000256" key="10">
    <source>
        <dbReference type="RuleBase" id="RU004208"/>
    </source>
</evidence>
<keyword evidence="13" id="KW-1185">Reference proteome</keyword>
<feature type="domain" description="Thioredoxin" evidence="11">
    <location>
        <begin position="351"/>
        <end position="478"/>
    </location>
</feature>
<dbReference type="InterPro" id="IPR036249">
    <property type="entry name" value="Thioredoxin-like_sf"/>
</dbReference>
<dbReference type="OrthoDB" id="72053at2759"/>
<dbReference type="GO" id="GO:0003756">
    <property type="term" value="F:protein disulfide isomerase activity"/>
    <property type="evidence" value="ECO:0007669"/>
    <property type="project" value="UniProtKB-EC"/>
</dbReference>
<evidence type="ECO:0000256" key="9">
    <source>
        <dbReference type="ARBA" id="ARBA00023284"/>
    </source>
</evidence>
<keyword evidence="6" id="KW-0256">Endoplasmic reticulum</keyword>
<evidence type="ECO:0000313" key="13">
    <source>
        <dbReference type="Proteomes" id="UP000749559"/>
    </source>
</evidence>
<dbReference type="CDD" id="cd02981">
    <property type="entry name" value="PDI_b_family"/>
    <property type="match status" value="1"/>
</dbReference>
<dbReference type="GO" id="GO:0034976">
    <property type="term" value="P:response to endoplasmic reticulum stress"/>
    <property type="evidence" value="ECO:0007669"/>
    <property type="project" value="TreeGrafter"/>
</dbReference>
<name>A0A8J1UHS4_OWEFU</name>
<dbReference type="GO" id="GO:0006457">
    <property type="term" value="P:protein folding"/>
    <property type="evidence" value="ECO:0007669"/>
    <property type="project" value="TreeGrafter"/>
</dbReference>
<evidence type="ECO:0000256" key="8">
    <source>
        <dbReference type="ARBA" id="ARBA00023235"/>
    </source>
</evidence>
<keyword evidence="5" id="KW-0677">Repeat</keyword>
<keyword evidence="4" id="KW-0732">Signal</keyword>
<dbReference type="Proteomes" id="UP000749559">
    <property type="component" value="Unassembled WGS sequence"/>
</dbReference>
<evidence type="ECO:0000313" key="12">
    <source>
        <dbReference type="EMBL" id="CAH1788516.1"/>
    </source>
</evidence>
<dbReference type="FunFam" id="3.40.30.10:FF:000027">
    <property type="entry name" value="protein disulfide-isomerase A2"/>
    <property type="match status" value="1"/>
</dbReference>
<dbReference type="PROSITE" id="PS51352">
    <property type="entry name" value="THIOREDOXIN_2"/>
    <property type="match status" value="1"/>
</dbReference>
<dbReference type="PANTHER" id="PTHR18929:SF240">
    <property type="entry name" value="PROTEIN DISULFIDE-ISOMERASE"/>
    <property type="match status" value="1"/>
</dbReference>
<dbReference type="PANTHER" id="PTHR18929">
    <property type="entry name" value="PROTEIN DISULFIDE ISOMERASE"/>
    <property type="match status" value="1"/>
</dbReference>
<keyword evidence="7" id="KW-1015">Disulfide bond</keyword>
<dbReference type="CDD" id="cd02995">
    <property type="entry name" value="PDI_a_PDI_a'_C"/>
    <property type="match status" value="1"/>
</dbReference>
<dbReference type="Gene3D" id="3.40.30.10">
    <property type="entry name" value="Glutaredoxin"/>
    <property type="match status" value="4"/>
</dbReference>
<comment type="similarity">
    <text evidence="2 10">Belongs to the protein disulfide isomerase family.</text>
</comment>
<dbReference type="PROSITE" id="PS00194">
    <property type="entry name" value="THIOREDOXIN_1"/>
    <property type="match status" value="1"/>
</dbReference>
<keyword evidence="9" id="KW-0676">Redox-active center</keyword>
<reference evidence="12" key="1">
    <citation type="submission" date="2022-03" db="EMBL/GenBank/DDBJ databases">
        <authorList>
            <person name="Martin C."/>
        </authorList>
    </citation>
    <scope>NUCLEOTIDE SEQUENCE</scope>
</reference>
<keyword evidence="8" id="KW-0413">Isomerase</keyword>
<comment type="catalytic activity">
    <reaction evidence="1">
        <text>Catalyzes the rearrangement of -S-S- bonds in proteins.</text>
        <dbReference type="EC" id="5.3.4.1"/>
    </reaction>
</comment>
<evidence type="ECO:0000256" key="2">
    <source>
        <dbReference type="ARBA" id="ARBA00006347"/>
    </source>
</evidence>
<evidence type="ECO:0000256" key="3">
    <source>
        <dbReference type="ARBA" id="ARBA00012723"/>
    </source>
</evidence>
<gene>
    <name evidence="12" type="ORF">OFUS_LOCUS14030</name>
</gene>
<dbReference type="GO" id="GO:0005783">
    <property type="term" value="C:endoplasmic reticulum"/>
    <property type="evidence" value="ECO:0007669"/>
    <property type="project" value="TreeGrafter"/>
</dbReference>
<comment type="caution">
    <text evidence="12">The sequence shown here is derived from an EMBL/GenBank/DDBJ whole genome shotgun (WGS) entry which is preliminary data.</text>
</comment>
<accession>A0A8J1UHS4</accession>
<sequence length="484" mass="56226">MTTSIVSFLAVLTIFVVYTNAWVTSDQYITRIEDEEQYKQFIIDNKFSLVFFVDKSKRSKEFTPECFKLSGILHDSEPDVKMAWVDIQKYPDIGRKYSIPTMPGIVFLREERPSIYPYTSKDLTDVSEKVIPWLLKKKGTLVKTIKSTKIAKLITEPLKISLIAFFRNTNSREFRAIKHTAYDTTNIGFYTIQDQSIWSEYKIYKESLVLFNSETWQSFTFDGPYDIDSIKNFIHTFALKDIVEWEQKYTYIFNQVRDADFVVVFFPRNKQRLKGLEELAKPKRGKIVFIYVDTIHAAAVSAPFKTLKMPVENYTETFRYVKVEENIGLQQYKPKDESVTVDNIKAFIEQMEKGDVEPHKVSQAVPDGWNDKPMKTLVRDTFIEVIGDKTKSRFVEFYAPWCGHCKKLSPIWQELAEKYEDNKDVVIGAIDATSNDLDIKIGGYPTLQFYPKGADEPVQFDGERTLEGLSSFIEKYAKSEKDEL</sequence>
<dbReference type="Pfam" id="PF00085">
    <property type="entry name" value="Thioredoxin"/>
    <property type="match status" value="1"/>
</dbReference>